<dbReference type="PANTHER" id="PTHR43214:SF43">
    <property type="entry name" value="TWO-COMPONENT RESPONSE REGULATOR"/>
    <property type="match status" value="1"/>
</dbReference>
<dbReference type="PROSITE" id="PS50043">
    <property type="entry name" value="HTH_LUXR_2"/>
    <property type="match status" value="1"/>
</dbReference>
<evidence type="ECO:0000259" key="6">
    <source>
        <dbReference type="PROSITE" id="PS50043"/>
    </source>
</evidence>
<dbReference type="Pfam" id="PF00072">
    <property type="entry name" value="Response_reg"/>
    <property type="match status" value="1"/>
</dbReference>
<evidence type="ECO:0000259" key="7">
    <source>
        <dbReference type="PROSITE" id="PS50110"/>
    </source>
</evidence>
<accession>A0ABV6DK49</accession>
<dbReference type="PRINTS" id="PR00038">
    <property type="entry name" value="HTHLUXR"/>
</dbReference>
<keyword evidence="9" id="KW-1185">Reference proteome</keyword>
<comment type="caution">
    <text evidence="8">The sequence shown here is derived from an EMBL/GenBank/DDBJ whole genome shotgun (WGS) entry which is preliminary data.</text>
</comment>
<protein>
    <submittedName>
        <fullName evidence="8">Response regulator</fullName>
    </submittedName>
</protein>
<dbReference type="PROSITE" id="PS00622">
    <property type="entry name" value="HTH_LUXR_1"/>
    <property type="match status" value="1"/>
</dbReference>
<dbReference type="InterPro" id="IPR000792">
    <property type="entry name" value="Tscrpt_reg_LuxR_C"/>
</dbReference>
<dbReference type="SMART" id="SM00421">
    <property type="entry name" value="HTH_LUXR"/>
    <property type="match status" value="1"/>
</dbReference>
<organism evidence="8 9">
    <name type="scientific">Paenibacillus chartarius</name>
    <dbReference type="NCBI Taxonomy" id="747481"/>
    <lineage>
        <taxon>Bacteria</taxon>
        <taxon>Bacillati</taxon>
        <taxon>Bacillota</taxon>
        <taxon>Bacilli</taxon>
        <taxon>Bacillales</taxon>
        <taxon>Paenibacillaceae</taxon>
        <taxon>Paenibacillus</taxon>
    </lineage>
</organism>
<reference evidence="8 9" key="1">
    <citation type="submission" date="2024-09" db="EMBL/GenBank/DDBJ databases">
        <authorList>
            <person name="Sun Q."/>
            <person name="Mori K."/>
        </authorList>
    </citation>
    <scope>NUCLEOTIDE SEQUENCE [LARGE SCALE GENOMIC DNA]</scope>
    <source>
        <strain evidence="8 9">CCM 7759</strain>
    </source>
</reference>
<dbReference type="CDD" id="cd06170">
    <property type="entry name" value="LuxR_C_like"/>
    <property type="match status" value="1"/>
</dbReference>
<keyword evidence="2" id="KW-0805">Transcription regulation</keyword>
<evidence type="ECO:0000313" key="8">
    <source>
        <dbReference type="EMBL" id="MFC0213021.1"/>
    </source>
</evidence>
<dbReference type="InterPro" id="IPR058245">
    <property type="entry name" value="NreC/VraR/RcsB-like_REC"/>
</dbReference>
<dbReference type="InterPro" id="IPR011006">
    <property type="entry name" value="CheY-like_superfamily"/>
</dbReference>
<dbReference type="EMBL" id="JBHLWN010000045">
    <property type="protein sequence ID" value="MFC0213021.1"/>
    <property type="molecule type" value="Genomic_DNA"/>
</dbReference>
<dbReference type="RefSeq" id="WP_377470276.1">
    <property type="nucleotide sequence ID" value="NZ_JBHLWN010000045.1"/>
</dbReference>
<gene>
    <name evidence="8" type="ORF">ACFFK0_11235</name>
</gene>
<dbReference type="Proteomes" id="UP001589776">
    <property type="component" value="Unassembled WGS sequence"/>
</dbReference>
<feature type="domain" description="HTH luxR-type" evidence="6">
    <location>
        <begin position="150"/>
        <end position="215"/>
    </location>
</feature>
<evidence type="ECO:0000256" key="2">
    <source>
        <dbReference type="ARBA" id="ARBA00023015"/>
    </source>
</evidence>
<dbReference type="SUPFAM" id="SSF52172">
    <property type="entry name" value="CheY-like"/>
    <property type="match status" value="1"/>
</dbReference>
<evidence type="ECO:0000256" key="1">
    <source>
        <dbReference type="ARBA" id="ARBA00022553"/>
    </source>
</evidence>
<dbReference type="InterPro" id="IPR016032">
    <property type="entry name" value="Sig_transdc_resp-reg_C-effctor"/>
</dbReference>
<dbReference type="Gene3D" id="3.40.50.2300">
    <property type="match status" value="1"/>
</dbReference>
<evidence type="ECO:0000256" key="3">
    <source>
        <dbReference type="ARBA" id="ARBA00023125"/>
    </source>
</evidence>
<evidence type="ECO:0000313" key="9">
    <source>
        <dbReference type="Proteomes" id="UP001589776"/>
    </source>
</evidence>
<dbReference type="PANTHER" id="PTHR43214">
    <property type="entry name" value="TWO-COMPONENT RESPONSE REGULATOR"/>
    <property type="match status" value="1"/>
</dbReference>
<keyword evidence="3" id="KW-0238">DNA-binding</keyword>
<dbReference type="SMART" id="SM00448">
    <property type="entry name" value="REC"/>
    <property type="match status" value="1"/>
</dbReference>
<dbReference type="CDD" id="cd17535">
    <property type="entry name" value="REC_NarL-like"/>
    <property type="match status" value="1"/>
</dbReference>
<dbReference type="InterPro" id="IPR039420">
    <property type="entry name" value="WalR-like"/>
</dbReference>
<proteinExistence type="predicted"/>
<dbReference type="SUPFAM" id="SSF46894">
    <property type="entry name" value="C-terminal effector domain of the bipartite response regulators"/>
    <property type="match status" value="1"/>
</dbReference>
<keyword evidence="1 5" id="KW-0597">Phosphoprotein</keyword>
<feature type="domain" description="Response regulatory" evidence="7">
    <location>
        <begin position="7"/>
        <end position="127"/>
    </location>
</feature>
<keyword evidence="4" id="KW-0804">Transcription</keyword>
<dbReference type="InterPro" id="IPR001789">
    <property type="entry name" value="Sig_transdc_resp-reg_receiver"/>
</dbReference>
<dbReference type="PROSITE" id="PS50110">
    <property type="entry name" value="RESPONSE_REGULATORY"/>
    <property type="match status" value="1"/>
</dbReference>
<evidence type="ECO:0000256" key="4">
    <source>
        <dbReference type="ARBA" id="ARBA00023163"/>
    </source>
</evidence>
<sequence>MDTASVKVMIVDDHDMVRTGLRTYMMLEPSLVIAAEAGNGKEALQKLESMTPEERPDVMLVDLMMPVMDGIETTKEVTRLYPGIRVVMLTSFLEEAKVVQAVEAGAFNYVLKTVSSDQLVDTVLSAARGVPVMNSEVSLALTRGLRQRTAPGETDDLTAREKEVLLLIAEGKTNKDISEELHISIKTVKTHVSNLLMKCELEDRTQLAIYAHRKGWMDKAGN</sequence>
<evidence type="ECO:0000256" key="5">
    <source>
        <dbReference type="PROSITE-ProRule" id="PRU00169"/>
    </source>
</evidence>
<name>A0ABV6DK49_9BACL</name>
<dbReference type="Pfam" id="PF00196">
    <property type="entry name" value="GerE"/>
    <property type="match status" value="1"/>
</dbReference>
<feature type="modified residue" description="4-aspartylphosphate" evidence="5">
    <location>
        <position position="62"/>
    </location>
</feature>